<reference evidence="1 2" key="1">
    <citation type="submission" date="2019-04" db="EMBL/GenBank/DDBJ databases">
        <title>Draft genome sequence of Robertkochia marina CC-AMO-30D.</title>
        <authorList>
            <person name="Hameed A."/>
            <person name="Lin S.-Y."/>
            <person name="Shahina M."/>
            <person name="Lai W.-A."/>
            <person name="Young C.-C."/>
        </authorList>
    </citation>
    <scope>NUCLEOTIDE SEQUENCE [LARGE SCALE GENOMIC DNA]</scope>
    <source>
        <strain evidence="1 2">CC-AMO-30D</strain>
    </source>
</reference>
<protein>
    <submittedName>
        <fullName evidence="1">ATPase</fullName>
    </submittedName>
</protein>
<accession>A0A4S3LZQ1</accession>
<sequence length="224" mass="25805">METSKKNTPIGTLYVGGIPYEIAKMKRGILLYDFQVILKFLQAKGQERFGNNFQILPDDHRILYALVNYFIQDEASCKKLDLNIKKGILLTGPVGSGKTALMSLMRDLVPHRKSYEIIPARNLVFAFSHLAHKVIEDYGNGGFYCFDDLGVEPMGRYYGRDCNVMGEILISRYELFKKYHKPTHITTNLNAQELEERYGSRVRSRMREMFNLLSFSAQATDKRK</sequence>
<keyword evidence="2" id="KW-1185">Reference proteome</keyword>
<dbReference type="AlphaFoldDB" id="A0A4S3LZQ1"/>
<dbReference type="Gene3D" id="3.40.50.300">
    <property type="entry name" value="P-loop containing nucleotide triphosphate hydrolases"/>
    <property type="match status" value="1"/>
</dbReference>
<gene>
    <name evidence="1" type="ORF">E7Z59_08145</name>
</gene>
<organism evidence="1 2">
    <name type="scientific">Robertkochia marina</name>
    <dbReference type="NCBI Taxonomy" id="1227945"/>
    <lineage>
        <taxon>Bacteria</taxon>
        <taxon>Pseudomonadati</taxon>
        <taxon>Bacteroidota</taxon>
        <taxon>Flavobacteriia</taxon>
        <taxon>Flavobacteriales</taxon>
        <taxon>Flavobacteriaceae</taxon>
        <taxon>Robertkochia</taxon>
    </lineage>
</organism>
<proteinExistence type="predicted"/>
<evidence type="ECO:0000313" key="1">
    <source>
        <dbReference type="EMBL" id="THD67620.1"/>
    </source>
</evidence>
<comment type="caution">
    <text evidence="1">The sequence shown here is derived from an EMBL/GenBank/DDBJ whole genome shotgun (WGS) entry which is preliminary data.</text>
</comment>
<dbReference type="InterPro" id="IPR027417">
    <property type="entry name" value="P-loop_NTPase"/>
</dbReference>
<dbReference type="Proteomes" id="UP000305939">
    <property type="component" value="Unassembled WGS sequence"/>
</dbReference>
<evidence type="ECO:0000313" key="2">
    <source>
        <dbReference type="Proteomes" id="UP000305939"/>
    </source>
</evidence>
<dbReference type="OrthoDB" id="835620at2"/>
<dbReference type="SUPFAM" id="SSF52540">
    <property type="entry name" value="P-loop containing nucleoside triphosphate hydrolases"/>
    <property type="match status" value="1"/>
</dbReference>
<dbReference type="RefSeq" id="WP_136335825.1">
    <property type="nucleotide sequence ID" value="NZ_QXMP01000008.1"/>
</dbReference>
<name>A0A4S3LZQ1_9FLAO</name>
<dbReference type="EMBL" id="SSMC01000002">
    <property type="protein sequence ID" value="THD67620.1"/>
    <property type="molecule type" value="Genomic_DNA"/>
</dbReference>